<dbReference type="PANTHER" id="PTHR11926">
    <property type="entry name" value="GLUCOSYL/GLUCURONOSYL TRANSFERASES"/>
    <property type="match status" value="1"/>
</dbReference>
<gene>
    <name evidence="6" type="ORF">VNO77_25215</name>
</gene>
<comment type="caution">
    <text evidence="6">The sequence shown here is derived from an EMBL/GenBank/DDBJ whole genome shotgun (WGS) entry which is preliminary data.</text>
</comment>
<dbReference type="EMBL" id="JAYMYQ010000005">
    <property type="protein sequence ID" value="KAK7331006.1"/>
    <property type="molecule type" value="Genomic_DNA"/>
</dbReference>
<accession>A0AAN9L8B5</accession>
<dbReference type="CDD" id="cd03784">
    <property type="entry name" value="GT1_Gtf-like"/>
    <property type="match status" value="1"/>
</dbReference>
<comment type="similarity">
    <text evidence="1 4">Belongs to the UDP-glycosyltransferase family.</text>
</comment>
<name>A0AAN9L8B5_CANGL</name>
<proteinExistence type="inferred from homology"/>
<dbReference type="FunFam" id="3.40.50.2000:FF:000019">
    <property type="entry name" value="Glycosyltransferase"/>
    <property type="match status" value="1"/>
</dbReference>
<dbReference type="FunFam" id="3.40.50.2000:FF:000101">
    <property type="entry name" value="Glycosyltransferase"/>
    <property type="match status" value="1"/>
</dbReference>
<evidence type="ECO:0000256" key="1">
    <source>
        <dbReference type="ARBA" id="ARBA00009995"/>
    </source>
</evidence>
<dbReference type="InterPro" id="IPR002213">
    <property type="entry name" value="UDP_glucos_trans"/>
</dbReference>
<reference evidence="6 7" key="1">
    <citation type="submission" date="2024-01" db="EMBL/GenBank/DDBJ databases">
        <title>The genomes of 5 underutilized Papilionoideae crops provide insights into root nodulation and disease resistanc.</title>
        <authorList>
            <person name="Jiang F."/>
        </authorList>
    </citation>
    <scope>NUCLEOTIDE SEQUENCE [LARGE SCALE GENOMIC DNA]</scope>
    <source>
        <strain evidence="6">LVBAO_FW01</strain>
        <tissue evidence="6">Leaves</tissue>
    </source>
</reference>
<dbReference type="InterPro" id="IPR035595">
    <property type="entry name" value="UDP_glycos_trans_CS"/>
</dbReference>
<protein>
    <recommendedName>
        <fullName evidence="5">Glycosyltransferase</fullName>
        <ecNumber evidence="5">2.4.1.-</ecNumber>
    </recommendedName>
</protein>
<dbReference type="PROSITE" id="PS00375">
    <property type="entry name" value="UDPGT"/>
    <property type="match status" value="1"/>
</dbReference>
<dbReference type="SUPFAM" id="SSF53756">
    <property type="entry name" value="UDP-Glycosyltransferase/glycogen phosphorylase"/>
    <property type="match status" value="1"/>
</dbReference>
<sequence>MPEEKRVNVLMVSMPLQGHINPMLKFAKHLISKGVHVTIATTEDGRHRMAKHTRMPNDTDPKNPKKIALEFFSDGLSLDFDRSDTETLINTIREKGSKNLNTLITKLTKVHKYSCVIVNPFVPWAIDVVAEHGIPCALLWIQASATYSIYYRYFKGSDPFPSLEDPNEKVHLPGLPMFEVRDLPSFMLPSTPRQFQQVITNLFKALDKVKWILGTSFFEIEKEIVKSMNSLTPIHPVGPLVSPFLLGEKESNDLSVDMWNAEDSCLQWLDKKPTSSVIYISFGSIIVLSKQHMDNIAIALMNINKAFLWVVKPAEGGSKENSAELPTEFLEKNKERGLVVKWCPQEKVLMHPAVACFISHGGWNSTLETLVSGVPVIAWPYWTDQPTTAVLIASVFGNGVRVKCGEDGIVGAEEIERCIREIMDGPRAAEFTKRAKEIKESARKTLQDGGISDKNVKKFISDLVAGN</sequence>
<evidence type="ECO:0000313" key="6">
    <source>
        <dbReference type="EMBL" id="KAK7331006.1"/>
    </source>
</evidence>
<keyword evidence="2 4" id="KW-0328">Glycosyltransferase</keyword>
<dbReference type="GO" id="GO:0080043">
    <property type="term" value="F:quercetin 3-O-glucosyltransferase activity"/>
    <property type="evidence" value="ECO:0007669"/>
    <property type="project" value="TreeGrafter"/>
</dbReference>
<dbReference type="Gene3D" id="3.40.50.2000">
    <property type="entry name" value="Glycogen Phosphorylase B"/>
    <property type="match status" value="2"/>
</dbReference>
<dbReference type="GO" id="GO:0080044">
    <property type="term" value="F:quercetin 7-O-glucosyltransferase activity"/>
    <property type="evidence" value="ECO:0007669"/>
    <property type="project" value="TreeGrafter"/>
</dbReference>
<dbReference type="Pfam" id="PF00201">
    <property type="entry name" value="UDPGT"/>
    <property type="match status" value="1"/>
</dbReference>
<evidence type="ECO:0000256" key="4">
    <source>
        <dbReference type="RuleBase" id="RU003718"/>
    </source>
</evidence>
<dbReference type="PANTHER" id="PTHR11926:SF1264">
    <property type="entry name" value="GLYCOSYLTRANSFERASE-RELATED"/>
    <property type="match status" value="1"/>
</dbReference>
<evidence type="ECO:0000256" key="5">
    <source>
        <dbReference type="RuleBase" id="RU362057"/>
    </source>
</evidence>
<evidence type="ECO:0000256" key="2">
    <source>
        <dbReference type="ARBA" id="ARBA00022676"/>
    </source>
</evidence>
<evidence type="ECO:0000313" key="7">
    <source>
        <dbReference type="Proteomes" id="UP001367508"/>
    </source>
</evidence>
<keyword evidence="7" id="KW-1185">Reference proteome</keyword>
<organism evidence="6 7">
    <name type="scientific">Canavalia gladiata</name>
    <name type="common">Sword bean</name>
    <name type="synonym">Dolichos gladiatus</name>
    <dbReference type="NCBI Taxonomy" id="3824"/>
    <lineage>
        <taxon>Eukaryota</taxon>
        <taxon>Viridiplantae</taxon>
        <taxon>Streptophyta</taxon>
        <taxon>Embryophyta</taxon>
        <taxon>Tracheophyta</taxon>
        <taxon>Spermatophyta</taxon>
        <taxon>Magnoliopsida</taxon>
        <taxon>eudicotyledons</taxon>
        <taxon>Gunneridae</taxon>
        <taxon>Pentapetalae</taxon>
        <taxon>rosids</taxon>
        <taxon>fabids</taxon>
        <taxon>Fabales</taxon>
        <taxon>Fabaceae</taxon>
        <taxon>Papilionoideae</taxon>
        <taxon>50 kb inversion clade</taxon>
        <taxon>NPAAA clade</taxon>
        <taxon>indigoferoid/millettioid clade</taxon>
        <taxon>Phaseoleae</taxon>
        <taxon>Canavalia</taxon>
    </lineage>
</organism>
<dbReference type="Proteomes" id="UP001367508">
    <property type="component" value="Unassembled WGS sequence"/>
</dbReference>
<dbReference type="GO" id="GO:0010294">
    <property type="term" value="F:abscisic acid glucosyltransferase activity"/>
    <property type="evidence" value="ECO:0007669"/>
    <property type="project" value="TreeGrafter"/>
</dbReference>
<dbReference type="EC" id="2.4.1.-" evidence="5"/>
<dbReference type="AlphaFoldDB" id="A0AAN9L8B5"/>
<evidence type="ECO:0000256" key="3">
    <source>
        <dbReference type="ARBA" id="ARBA00022679"/>
    </source>
</evidence>
<keyword evidence="3 4" id="KW-0808">Transferase</keyword>